<name>A0A8J2PCS0_9HEXA</name>
<sequence length="89" mass="10276">MKDSGNKFRWETVPQERTRKEAPELDEEPHAVIVTQQGQPDKWLDASAAQQFRKGLDKELDRYWEIEKKAVKMGHAKQCTGLGINIPEL</sequence>
<evidence type="ECO:0000256" key="1">
    <source>
        <dbReference type="SAM" id="MobiDB-lite"/>
    </source>
</evidence>
<comment type="caution">
    <text evidence="2">The sequence shown here is derived from an EMBL/GenBank/DDBJ whole genome shotgun (WGS) entry which is preliminary data.</text>
</comment>
<dbReference type="AlphaFoldDB" id="A0A8J2PCS0"/>
<accession>A0A8J2PCS0</accession>
<protein>
    <submittedName>
        <fullName evidence="2">Uncharacterized protein</fullName>
    </submittedName>
</protein>
<keyword evidence="3" id="KW-1185">Reference proteome</keyword>
<organism evidence="2 3">
    <name type="scientific">Allacma fusca</name>
    <dbReference type="NCBI Taxonomy" id="39272"/>
    <lineage>
        <taxon>Eukaryota</taxon>
        <taxon>Metazoa</taxon>
        <taxon>Ecdysozoa</taxon>
        <taxon>Arthropoda</taxon>
        <taxon>Hexapoda</taxon>
        <taxon>Collembola</taxon>
        <taxon>Symphypleona</taxon>
        <taxon>Sminthuridae</taxon>
        <taxon>Allacma</taxon>
    </lineage>
</organism>
<feature type="region of interest" description="Disordered" evidence="1">
    <location>
        <begin position="1"/>
        <end position="27"/>
    </location>
</feature>
<evidence type="ECO:0000313" key="3">
    <source>
        <dbReference type="Proteomes" id="UP000708208"/>
    </source>
</evidence>
<dbReference type="Proteomes" id="UP000708208">
    <property type="component" value="Unassembled WGS sequence"/>
</dbReference>
<evidence type="ECO:0000313" key="2">
    <source>
        <dbReference type="EMBL" id="CAG7818517.1"/>
    </source>
</evidence>
<proteinExistence type="predicted"/>
<feature type="compositionally biased region" description="Basic and acidic residues" evidence="1">
    <location>
        <begin position="1"/>
        <end position="23"/>
    </location>
</feature>
<dbReference type="EMBL" id="CAJVCH010422878">
    <property type="protein sequence ID" value="CAG7818517.1"/>
    <property type="molecule type" value="Genomic_DNA"/>
</dbReference>
<gene>
    <name evidence="2" type="ORF">AFUS01_LOCUS29018</name>
</gene>
<reference evidence="2" key="1">
    <citation type="submission" date="2021-06" db="EMBL/GenBank/DDBJ databases">
        <authorList>
            <person name="Hodson N. C."/>
            <person name="Mongue J. A."/>
            <person name="Jaron S. K."/>
        </authorList>
    </citation>
    <scope>NUCLEOTIDE SEQUENCE</scope>
</reference>